<dbReference type="SMART" id="SM00320">
    <property type="entry name" value="WD40"/>
    <property type="match status" value="6"/>
</dbReference>
<feature type="domain" description="Anaphase-promoting complex subunit 4-like WD40" evidence="3">
    <location>
        <begin position="65"/>
        <end position="138"/>
    </location>
</feature>
<dbReference type="PANTHER" id="PTHR44414:SF1">
    <property type="entry name" value="PROTEIN NEDD1"/>
    <property type="match status" value="1"/>
</dbReference>
<dbReference type="GO" id="GO:0005737">
    <property type="term" value="C:cytoplasm"/>
    <property type="evidence" value="ECO:0007669"/>
    <property type="project" value="TreeGrafter"/>
</dbReference>
<dbReference type="GO" id="GO:0000278">
    <property type="term" value="P:mitotic cell cycle"/>
    <property type="evidence" value="ECO:0007669"/>
    <property type="project" value="TreeGrafter"/>
</dbReference>
<feature type="coiled-coil region" evidence="1">
    <location>
        <begin position="507"/>
        <end position="534"/>
    </location>
</feature>
<evidence type="ECO:0000313" key="4">
    <source>
        <dbReference type="EMBL" id="PSC76845.1"/>
    </source>
</evidence>
<dbReference type="InterPro" id="IPR024977">
    <property type="entry name" value="Apc4-like_WD40_dom"/>
</dbReference>
<accession>A0A2P6VRZ2</accession>
<dbReference type="InterPro" id="IPR036322">
    <property type="entry name" value="WD40_repeat_dom_sf"/>
</dbReference>
<feature type="region of interest" description="Disordered" evidence="2">
    <location>
        <begin position="344"/>
        <end position="383"/>
    </location>
</feature>
<dbReference type="Pfam" id="PF12894">
    <property type="entry name" value="ANAPC4_WD40"/>
    <property type="match status" value="1"/>
</dbReference>
<dbReference type="InterPro" id="IPR052818">
    <property type="entry name" value="NEDD1_Spindle_Assembly"/>
</dbReference>
<keyword evidence="1" id="KW-0175">Coiled coil</keyword>
<dbReference type="PANTHER" id="PTHR44414">
    <property type="entry name" value="PROTEIN NEDD1"/>
    <property type="match status" value="1"/>
</dbReference>
<feature type="compositionally biased region" description="Pro residues" evidence="2">
    <location>
        <begin position="27"/>
        <end position="42"/>
    </location>
</feature>
<dbReference type="EMBL" id="LHPF02000001">
    <property type="protein sequence ID" value="PSC76845.1"/>
    <property type="molecule type" value="Genomic_DNA"/>
</dbReference>
<dbReference type="InterPro" id="IPR001680">
    <property type="entry name" value="WD40_rpt"/>
</dbReference>
<organism evidence="4 5">
    <name type="scientific">Micractinium conductrix</name>
    <dbReference type="NCBI Taxonomy" id="554055"/>
    <lineage>
        <taxon>Eukaryota</taxon>
        <taxon>Viridiplantae</taxon>
        <taxon>Chlorophyta</taxon>
        <taxon>core chlorophytes</taxon>
        <taxon>Trebouxiophyceae</taxon>
        <taxon>Chlorellales</taxon>
        <taxon>Chlorellaceae</taxon>
        <taxon>Chlorella clade</taxon>
        <taxon>Micractinium</taxon>
    </lineage>
</organism>
<gene>
    <name evidence="4" type="primary">g850</name>
    <name evidence="4" type="ORF">C2E20_0850</name>
</gene>
<dbReference type="GO" id="GO:0000922">
    <property type="term" value="C:spindle pole"/>
    <property type="evidence" value="ECO:0007669"/>
    <property type="project" value="TreeGrafter"/>
</dbReference>
<reference evidence="4 5" key="1">
    <citation type="journal article" date="2018" name="Plant J.">
        <title>Genome sequences of Chlorella sorokiniana UTEX 1602 and Micractinium conductrix SAG 241.80: implications to maltose excretion by a green alga.</title>
        <authorList>
            <person name="Arriola M.B."/>
            <person name="Velmurugan N."/>
            <person name="Zhang Y."/>
            <person name="Plunkett M.H."/>
            <person name="Hondzo H."/>
            <person name="Barney B.M."/>
        </authorList>
    </citation>
    <scope>NUCLEOTIDE SEQUENCE [LARGE SCALE GENOMIC DNA]</scope>
    <source>
        <strain evidence="4 5">SAG 241.80</strain>
    </source>
</reference>
<dbReference type="OrthoDB" id="756313at2759"/>
<dbReference type="SUPFAM" id="SSF50978">
    <property type="entry name" value="WD40 repeat-like"/>
    <property type="match status" value="1"/>
</dbReference>
<evidence type="ECO:0000259" key="3">
    <source>
        <dbReference type="Pfam" id="PF12894"/>
    </source>
</evidence>
<evidence type="ECO:0000256" key="1">
    <source>
        <dbReference type="SAM" id="Coils"/>
    </source>
</evidence>
<dbReference type="STRING" id="554055.A0A2P6VRZ2"/>
<evidence type="ECO:0000256" key="2">
    <source>
        <dbReference type="SAM" id="MobiDB-lite"/>
    </source>
</evidence>
<feature type="region of interest" description="Disordered" evidence="2">
    <location>
        <begin position="24"/>
        <end position="44"/>
    </location>
</feature>
<dbReference type="Gene3D" id="2.130.10.10">
    <property type="entry name" value="YVTN repeat-like/Quinoprotein amine dehydrogenase"/>
    <property type="match status" value="2"/>
</dbReference>
<dbReference type="InterPro" id="IPR015943">
    <property type="entry name" value="WD40/YVTN_repeat-like_dom_sf"/>
</dbReference>
<dbReference type="GO" id="GO:0005814">
    <property type="term" value="C:centriole"/>
    <property type="evidence" value="ECO:0007669"/>
    <property type="project" value="TreeGrafter"/>
</dbReference>
<keyword evidence="5" id="KW-1185">Reference proteome</keyword>
<evidence type="ECO:0000313" key="5">
    <source>
        <dbReference type="Proteomes" id="UP000239649"/>
    </source>
</evidence>
<protein>
    <submittedName>
        <fullName evidence="4">WD40 repeat</fullName>
    </submittedName>
</protein>
<dbReference type="GO" id="GO:0007020">
    <property type="term" value="P:microtubule nucleation"/>
    <property type="evidence" value="ECO:0007669"/>
    <property type="project" value="TreeGrafter"/>
</dbReference>
<sequence length="541" mass="55760">MSRVESFPADSFLAASGSGLHLLRRWPLPPPKEGGAPPPPAPRGCGEPAFDEVAVSHDAEYTAAEWNRNDRVVAAGSADGTVQLRYACGTMMYMLPREGAAPYGGAITALSWSAGSKRLAAGCATGDVHIHDIQTKSTTTLGGHLGGVTAVRYQHEDRFLAVASNGGSVVLYPDPHRGGAGAATAVPLRASAGDASARLCLALSAGDDALVAAGSARGGVAVWDVPTCRLQEEYVGQHGSERVNALSFVPLKAGWIYSAGGDGRVCLQDRMVGRGHVSVINAGAPCTALMVREDHALVGVGTADGVVKLYDPRNSRQPLHTVCLPAGQPVTALHWQHRFASLAARHHSRAPTHASDSRGGASKLAQHKQQPTPADTHTHKIKAAAAAAAESAVAELQPTSLGSFQPWTISAVPGGELASGSSSDEVPAAAARLQPSGSGEFSFAAAQRSAEQLAAGGAVWAAGCQAAGEVAGGGAAAAAALQDNLLAMHLDMLSQFQEQQACMGKLVGQVMQQNEALNAKVAALEHRLAAATTRRENFLWL</sequence>
<dbReference type="GO" id="GO:0036064">
    <property type="term" value="C:ciliary basal body"/>
    <property type="evidence" value="ECO:0007669"/>
    <property type="project" value="TreeGrafter"/>
</dbReference>
<proteinExistence type="predicted"/>
<comment type="caution">
    <text evidence="4">The sequence shown here is derived from an EMBL/GenBank/DDBJ whole genome shotgun (WGS) entry which is preliminary data.</text>
</comment>
<dbReference type="AlphaFoldDB" id="A0A2P6VRZ2"/>
<dbReference type="Proteomes" id="UP000239649">
    <property type="component" value="Unassembled WGS sequence"/>
</dbReference>
<name>A0A2P6VRZ2_9CHLO</name>
<dbReference type="GO" id="GO:0043015">
    <property type="term" value="F:gamma-tubulin binding"/>
    <property type="evidence" value="ECO:0007669"/>
    <property type="project" value="TreeGrafter"/>
</dbReference>